<name>A0ABP9C756_9ACTN</name>
<dbReference type="InterPro" id="IPR027417">
    <property type="entry name" value="P-loop_NTPase"/>
</dbReference>
<dbReference type="Proteomes" id="UP001500839">
    <property type="component" value="Unassembled WGS sequence"/>
</dbReference>
<evidence type="ECO:0000313" key="1">
    <source>
        <dbReference type="EMBL" id="GAA4805625.1"/>
    </source>
</evidence>
<accession>A0ABP9C756</accession>
<reference evidence="2" key="1">
    <citation type="journal article" date="2019" name="Int. J. Syst. Evol. Microbiol.">
        <title>The Global Catalogue of Microorganisms (GCM) 10K type strain sequencing project: providing services to taxonomists for standard genome sequencing and annotation.</title>
        <authorList>
            <consortium name="The Broad Institute Genomics Platform"/>
            <consortium name="The Broad Institute Genome Sequencing Center for Infectious Disease"/>
            <person name="Wu L."/>
            <person name="Ma J."/>
        </authorList>
    </citation>
    <scope>NUCLEOTIDE SEQUENCE [LARGE SCALE GENOMIC DNA]</scope>
    <source>
        <strain evidence="2">JCM 18542</strain>
    </source>
</reference>
<dbReference type="Gene3D" id="3.40.50.300">
    <property type="entry name" value="P-loop containing nucleotide triphosphate hydrolases"/>
    <property type="match status" value="1"/>
</dbReference>
<keyword evidence="2" id="KW-1185">Reference proteome</keyword>
<dbReference type="EMBL" id="BAABKQ010000001">
    <property type="protein sequence ID" value="GAA4805625.1"/>
    <property type="molecule type" value="Genomic_DNA"/>
</dbReference>
<protein>
    <recommendedName>
        <fullName evidence="3">Uridine kinase</fullName>
    </recommendedName>
</protein>
<evidence type="ECO:0000313" key="2">
    <source>
        <dbReference type="Proteomes" id="UP001500839"/>
    </source>
</evidence>
<organism evidence="1 2">
    <name type="scientific">Tomitella cavernea</name>
    <dbReference type="NCBI Taxonomy" id="1387982"/>
    <lineage>
        <taxon>Bacteria</taxon>
        <taxon>Bacillati</taxon>
        <taxon>Actinomycetota</taxon>
        <taxon>Actinomycetes</taxon>
        <taxon>Mycobacteriales</taxon>
        <taxon>Tomitella</taxon>
    </lineage>
</organism>
<comment type="caution">
    <text evidence="1">The sequence shown here is derived from an EMBL/GenBank/DDBJ whole genome shotgun (WGS) entry which is preliminary data.</text>
</comment>
<dbReference type="RefSeq" id="WP_200173403.1">
    <property type="nucleotide sequence ID" value="NZ_BAABKQ010000001.1"/>
</dbReference>
<dbReference type="SUPFAM" id="SSF52540">
    <property type="entry name" value="P-loop containing nucleoside triphosphate hydrolases"/>
    <property type="match status" value="1"/>
</dbReference>
<gene>
    <name evidence="1" type="ORF">GCM10023353_05740</name>
</gene>
<proteinExistence type="predicted"/>
<dbReference type="CDD" id="cd01983">
    <property type="entry name" value="SIMIBI"/>
    <property type="match status" value="1"/>
</dbReference>
<evidence type="ECO:0008006" key="3">
    <source>
        <dbReference type="Google" id="ProtNLM"/>
    </source>
</evidence>
<sequence>MVLQVWAVDGPSGSGKTVFADALVARLRGAGRDVALVRADDFATWDAPASWWPRLVAGVLRPLEQGRPGGYRRVEWRRPSEHAPAVPRPGEWVDVPVPEVLVLEGVTTSRRAMAGRLDRAFWVQWGDEAARLERAVARDGEECRAHLERWQRFERGWFAVDDTRSRCERAEP</sequence>